<comment type="subcellular location">
    <subcellularLocation>
        <location evidence="2">Cytoplasm</location>
    </subcellularLocation>
    <subcellularLocation>
        <location evidence="1">Nucleus</location>
    </subcellularLocation>
</comment>
<dbReference type="GO" id="GO:0051176">
    <property type="term" value="P:positive regulation of sulfur metabolic process"/>
    <property type="evidence" value="ECO:0007669"/>
    <property type="project" value="UniProtKB-ARBA"/>
</dbReference>
<dbReference type="Gene3D" id="2.60.40.3960">
    <property type="entry name" value="Velvet domain"/>
    <property type="match status" value="1"/>
</dbReference>
<feature type="compositionally biased region" description="Polar residues" evidence="8">
    <location>
        <begin position="483"/>
        <end position="495"/>
    </location>
</feature>
<feature type="region of interest" description="Disordered" evidence="8">
    <location>
        <begin position="364"/>
        <end position="385"/>
    </location>
</feature>
<dbReference type="InterPro" id="IPR021740">
    <property type="entry name" value="Velvet"/>
</dbReference>
<keyword evidence="11" id="KW-1185">Reference proteome</keyword>
<evidence type="ECO:0000256" key="3">
    <source>
        <dbReference type="ARBA" id="ARBA00022490"/>
    </source>
</evidence>
<dbReference type="PANTHER" id="PTHR33572">
    <property type="entry name" value="SPORE DEVELOPMENT REGULATOR VOSA"/>
    <property type="match status" value="1"/>
</dbReference>
<keyword evidence="3" id="KW-0963">Cytoplasm</keyword>
<organism evidence="10 11">
    <name type="scientific">Zymoseptoria tritici (strain ST99CH_3D7)</name>
    <dbReference type="NCBI Taxonomy" id="1276538"/>
    <lineage>
        <taxon>Eukaryota</taxon>
        <taxon>Fungi</taxon>
        <taxon>Dikarya</taxon>
        <taxon>Ascomycota</taxon>
        <taxon>Pezizomycotina</taxon>
        <taxon>Dothideomycetes</taxon>
        <taxon>Dothideomycetidae</taxon>
        <taxon>Mycosphaerellales</taxon>
        <taxon>Mycosphaerellaceae</taxon>
        <taxon>Zymoseptoria</taxon>
    </lineage>
</organism>
<feature type="compositionally biased region" description="Polar residues" evidence="8">
    <location>
        <begin position="461"/>
        <end position="473"/>
    </location>
</feature>
<proteinExistence type="inferred from homology"/>
<dbReference type="STRING" id="1276538.A0A1X7RKY2"/>
<feature type="compositionally biased region" description="Low complexity" evidence="8">
    <location>
        <begin position="523"/>
        <end position="549"/>
    </location>
</feature>
<sequence>MALSSASEGCWGGPKPPRAPHLTKMSEVMVDAMVARVGEQRRVGEADSGMSTCGGLIGWKAAGFPALVDRSPRPAFLYHLSYYTHPVARSLNPSLFLLFRPFSHVGVTSREGDTGNAIFSPADSCPSHHPDDDFHSIVSGSSGPASETRTSRDHPARESVAWIHCPHITIHTPAAPFIPTSLALRLFNTSARLSFALLCLVLRRRHLYHFETWHVRKAPSSLLDILIDQRRHGPSQKLTYRMSVLQQPVRARACGQGAKSSADRRPVDPPPIVELKIFEGEDQENDITFTMHANYFLFATLEQARPIANGRVSNERSTPVLTGTPVAGMVYLDRPTPAGYFIFPDLSVRHEGVYRLSFSLYEDCKSPKDEDKTEEGAKSESDAHVTHRLEVKSEPFNVFSAKKFPGLTESTSLSRMVAEQGCRVRIRRDVRMRKRETKPGGREWDNYEDETAQARARVSATPESSGYQVSQNARYMDAVTVRPRSTSNTSHQSVLSRRPSVQELGQNYGPPHYGTAPHTPQTGYQSSSFGGPSPGQQYQTGSYAQQQAPMQPPAPQYGSQTYPQPPPPPPNAVQQPGYYGYSPRIQSQSQFGAGQPASYETNLQQRPGSDYSTHSSSDYSRSSTQFAQPGYSQQSVQSPYQPQQSYQAPPPPPPQQTSPQPSQHSYGSSADMHHNNRPAPLGPVHPSRNSSIAAPQSARPNFDLPPINTTIIPASKLEVASPMSAAQTNMSYFSSLNTSAEPQKRSYGNVFSNRHHAEPLRQGARPNTTYGTGAQSTSLASLPVADDDDDDNDNDELDPTTLGMHYRRADGRQILRALPGHG</sequence>
<accession>A0A1X7RKY2</accession>
<gene>
    <name evidence="10" type="ORF">ZT3D7_G3215</name>
</gene>
<evidence type="ECO:0000256" key="7">
    <source>
        <dbReference type="ARBA" id="ARBA00038005"/>
    </source>
</evidence>
<dbReference type="PANTHER" id="PTHR33572:SF14">
    <property type="entry name" value="DEVELOPMENTAL AND SECONDARY METABOLISM REGULATOR VEA"/>
    <property type="match status" value="1"/>
</dbReference>
<feature type="compositionally biased region" description="Polar residues" evidence="8">
    <location>
        <begin position="584"/>
        <end position="607"/>
    </location>
</feature>
<dbReference type="AlphaFoldDB" id="A0A1X7RKY2"/>
<comment type="similarity">
    <text evidence="7">Belongs to the velvet family. VeA subfamily.</text>
</comment>
<evidence type="ECO:0000256" key="1">
    <source>
        <dbReference type="ARBA" id="ARBA00004123"/>
    </source>
</evidence>
<dbReference type="GO" id="GO:0034250">
    <property type="term" value="P:positive regulation of amide metabolic process"/>
    <property type="evidence" value="ECO:0007669"/>
    <property type="project" value="UniProtKB-ARBA"/>
</dbReference>
<dbReference type="Proteomes" id="UP000215127">
    <property type="component" value="Chromosome 2"/>
</dbReference>
<dbReference type="InterPro" id="IPR038491">
    <property type="entry name" value="Velvet_dom_sf"/>
</dbReference>
<keyword evidence="4" id="KW-0805">Transcription regulation</keyword>
<keyword evidence="5" id="KW-0804">Transcription</keyword>
<keyword evidence="6" id="KW-0539">Nucleus</keyword>
<evidence type="ECO:0000259" key="9">
    <source>
        <dbReference type="PROSITE" id="PS51821"/>
    </source>
</evidence>
<dbReference type="Pfam" id="PF11754">
    <property type="entry name" value="Velvet"/>
    <property type="match status" value="2"/>
</dbReference>
<evidence type="ECO:0000256" key="2">
    <source>
        <dbReference type="ARBA" id="ARBA00004496"/>
    </source>
</evidence>
<evidence type="ECO:0000256" key="5">
    <source>
        <dbReference type="ARBA" id="ARBA00023163"/>
    </source>
</evidence>
<dbReference type="FunFam" id="2.60.40.3960:FF:000001">
    <property type="entry name" value="Sexual development activator VeA"/>
    <property type="match status" value="1"/>
</dbReference>
<feature type="compositionally biased region" description="Low complexity" evidence="8">
    <location>
        <begin position="609"/>
        <end position="647"/>
    </location>
</feature>
<evidence type="ECO:0000256" key="6">
    <source>
        <dbReference type="ARBA" id="ARBA00023242"/>
    </source>
</evidence>
<dbReference type="GO" id="GO:0005634">
    <property type="term" value="C:nucleus"/>
    <property type="evidence" value="ECO:0007669"/>
    <property type="project" value="UniProtKB-SubCell"/>
</dbReference>
<feature type="compositionally biased region" description="Polar residues" evidence="8">
    <location>
        <begin position="765"/>
        <end position="780"/>
    </location>
</feature>
<dbReference type="EMBL" id="LT853693">
    <property type="protein sequence ID" value="SMQ48066.1"/>
    <property type="molecule type" value="Genomic_DNA"/>
</dbReference>
<feature type="compositionally biased region" description="Low complexity" evidence="8">
    <location>
        <begin position="657"/>
        <end position="666"/>
    </location>
</feature>
<feature type="region of interest" description="Disordered" evidence="8">
    <location>
        <begin position="755"/>
        <end position="804"/>
    </location>
</feature>
<evidence type="ECO:0000256" key="4">
    <source>
        <dbReference type="ARBA" id="ARBA00023015"/>
    </source>
</evidence>
<feature type="region of interest" description="Disordered" evidence="8">
    <location>
        <begin position="432"/>
        <end position="708"/>
    </location>
</feature>
<feature type="region of interest" description="Disordered" evidence="8">
    <location>
        <begin position="1"/>
        <end position="21"/>
    </location>
</feature>
<reference evidence="10 11" key="1">
    <citation type="submission" date="2016-06" db="EMBL/GenBank/DDBJ databases">
        <authorList>
            <person name="Kjaerup R.B."/>
            <person name="Dalgaard T.S."/>
            <person name="Juul-Madsen H.R."/>
        </authorList>
    </citation>
    <scope>NUCLEOTIDE SEQUENCE [LARGE SCALE GENOMIC DNA]</scope>
</reference>
<evidence type="ECO:0000256" key="8">
    <source>
        <dbReference type="SAM" id="MobiDB-lite"/>
    </source>
</evidence>
<name>A0A1X7RKY2_ZYMT9</name>
<feature type="domain" description="Velvet" evidence="9">
    <location>
        <begin position="235"/>
        <end position="427"/>
    </location>
</feature>
<evidence type="ECO:0000313" key="11">
    <source>
        <dbReference type="Proteomes" id="UP000215127"/>
    </source>
</evidence>
<protein>
    <recommendedName>
        <fullName evidence="9">Velvet domain-containing protein</fullName>
    </recommendedName>
</protein>
<dbReference type="PROSITE" id="PS51821">
    <property type="entry name" value="VELVET"/>
    <property type="match status" value="1"/>
</dbReference>
<evidence type="ECO:0000313" key="10">
    <source>
        <dbReference type="EMBL" id="SMQ48066.1"/>
    </source>
</evidence>
<dbReference type="GO" id="GO:0043455">
    <property type="term" value="P:regulation of secondary metabolic process"/>
    <property type="evidence" value="ECO:0007669"/>
    <property type="project" value="UniProtKB-ARBA"/>
</dbReference>
<dbReference type="GO" id="GO:0005737">
    <property type="term" value="C:cytoplasm"/>
    <property type="evidence" value="ECO:0007669"/>
    <property type="project" value="UniProtKB-SubCell"/>
</dbReference>
<dbReference type="InterPro" id="IPR037525">
    <property type="entry name" value="Velvet_dom"/>
</dbReference>
<feature type="compositionally biased region" description="Acidic residues" evidence="8">
    <location>
        <begin position="785"/>
        <end position="798"/>
    </location>
</feature>